<dbReference type="InterPro" id="IPR044770">
    <property type="entry name" value="MFS_spinster-like"/>
</dbReference>
<evidence type="ECO:0000256" key="5">
    <source>
        <dbReference type="ARBA" id="ARBA00023136"/>
    </source>
</evidence>
<keyword evidence="4 7" id="KW-1133">Transmembrane helix</keyword>
<feature type="transmembrane region" description="Helical" evidence="7">
    <location>
        <begin position="159"/>
        <end position="182"/>
    </location>
</feature>
<evidence type="ECO:0000256" key="6">
    <source>
        <dbReference type="SAM" id="MobiDB-lite"/>
    </source>
</evidence>
<dbReference type="GO" id="GO:0016020">
    <property type="term" value="C:membrane"/>
    <property type="evidence" value="ECO:0007669"/>
    <property type="project" value="UniProtKB-SubCell"/>
</dbReference>
<evidence type="ECO:0000256" key="2">
    <source>
        <dbReference type="ARBA" id="ARBA00022448"/>
    </source>
</evidence>
<dbReference type="Proteomes" id="UP001642360">
    <property type="component" value="Unassembled WGS sequence"/>
</dbReference>
<comment type="subcellular location">
    <subcellularLocation>
        <location evidence="1">Membrane</location>
        <topology evidence="1">Multi-pass membrane protein</topology>
    </subcellularLocation>
</comment>
<evidence type="ECO:0000256" key="3">
    <source>
        <dbReference type="ARBA" id="ARBA00022692"/>
    </source>
</evidence>
<feature type="transmembrane region" description="Helical" evidence="7">
    <location>
        <begin position="15"/>
        <end position="36"/>
    </location>
</feature>
<proteinExistence type="predicted"/>
<evidence type="ECO:0000256" key="4">
    <source>
        <dbReference type="ARBA" id="ARBA00022989"/>
    </source>
</evidence>
<gene>
    <name evidence="8" type="ORF">ILEXP_LOCUS22551</name>
</gene>
<dbReference type="EMBL" id="CAUOFW020002502">
    <property type="protein sequence ID" value="CAK9154243.1"/>
    <property type="molecule type" value="Genomic_DNA"/>
</dbReference>
<evidence type="ECO:0000256" key="1">
    <source>
        <dbReference type="ARBA" id="ARBA00004141"/>
    </source>
</evidence>
<keyword evidence="5 7" id="KW-0472">Membrane</keyword>
<sequence>MGDTLSKRLPNSGRIILSQISSASAIPLAAILLLALPDDPSTMFVHVFFLFITGFCISWNAPATNNNMQRGFVSIIDPEMILSIYREELNHELLSLRSIFCRPERERPIFAEIVPEKSRTSIYALDRSFESIFSSFAPPFPKDLKILEQTENAASLAKALYTAIGIPMALCCFIYSFLYCTYPRDRERARMEALKDSELQLVELDTSPTRGQNTQGHFREEEEEQLHHDDRTIVEMDYGEDGLDFDETDDKLLIYRQLTFSNLGE</sequence>
<feature type="region of interest" description="Disordered" evidence="6">
    <location>
        <begin position="207"/>
        <end position="226"/>
    </location>
</feature>
<evidence type="ECO:0000256" key="7">
    <source>
        <dbReference type="SAM" id="Phobius"/>
    </source>
</evidence>
<dbReference type="PANTHER" id="PTHR23505">
    <property type="entry name" value="SPINSTER"/>
    <property type="match status" value="1"/>
</dbReference>
<accession>A0ABC8SGM8</accession>
<reference evidence="8 9" key="1">
    <citation type="submission" date="2024-02" db="EMBL/GenBank/DDBJ databases">
        <authorList>
            <person name="Vignale AGUSTIN F."/>
            <person name="Sosa J E."/>
            <person name="Modenutti C."/>
        </authorList>
    </citation>
    <scope>NUCLEOTIDE SEQUENCE [LARGE SCALE GENOMIC DNA]</scope>
</reference>
<keyword evidence="2" id="KW-0813">Transport</keyword>
<feature type="transmembrane region" description="Helical" evidence="7">
    <location>
        <begin position="43"/>
        <end position="61"/>
    </location>
</feature>
<evidence type="ECO:0000313" key="8">
    <source>
        <dbReference type="EMBL" id="CAK9154243.1"/>
    </source>
</evidence>
<feature type="compositionally biased region" description="Basic and acidic residues" evidence="6">
    <location>
        <begin position="217"/>
        <end position="226"/>
    </location>
</feature>
<keyword evidence="9" id="KW-1185">Reference proteome</keyword>
<comment type="caution">
    <text evidence="8">The sequence shown here is derived from an EMBL/GenBank/DDBJ whole genome shotgun (WGS) entry which is preliminary data.</text>
</comment>
<name>A0ABC8SGM8_9AQUA</name>
<protein>
    <submittedName>
        <fullName evidence="8">Uncharacterized protein</fullName>
    </submittedName>
</protein>
<keyword evidence="3 7" id="KW-0812">Transmembrane</keyword>
<evidence type="ECO:0000313" key="9">
    <source>
        <dbReference type="Proteomes" id="UP001642360"/>
    </source>
</evidence>
<dbReference type="AlphaFoldDB" id="A0ABC8SGM8"/>
<dbReference type="PANTHER" id="PTHR23505:SF52">
    <property type="entry name" value="MAJOR FACILITATOR SUPERFAMILY PROTEIN"/>
    <property type="match status" value="1"/>
</dbReference>
<feature type="compositionally biased region" description="Polar residues" evidence="6">
    <location>
        <begin position="207"/>
        <end position="216"/>
    </location>
</feature>
<organism evidence="8 9">
    <name type="scientific">Ilex paraguariensis</name>
    <name type="common">yerba mate</name>
    <dbReference type="NCBI Taxonomy" id="185542"/>
    <lineage>
        <taxon>Eukaryota</taxon>
        <taxon>Viridiplantae</taxon>
        <taxon>Streptophyta</taxon>
        <taxon>Embryophyta</taxon>
        <taxon>Tracheophyta</taxon>
        <taxon>Spermatophyta</taxon>
        <taxon>Magnoliopsida</taxon>
        <taxon>eudicotyledons</taxon>
        <taxon>Gunneridae</taxon>
        <taxon>Pentapetalae</taxon>
        <taxon>asterids</taxon>
        <taxon>campanulids</taxon>
        <taxon>Aquifoliales</taxon>
        <taxon>Aquifoliaceae</taxon>
        <taxon>Ilex</taxon>
    </lineage>
</organism>